<protein>
    <submittedName>
        <fullName evidence="1">Uncharacterized protein</fullName>
    </submittedName>
</protein>
<evidence type="ECO:0000313" key="1">
    <source>
        <dbReference type="EMBL" id="KAK3235182.1"/>
    </source>
</evidence>
<reference evidence="1 2" key="1">
    <citation type="journal article" date="2015" name="Genome Biol. Evol.">
        <title>Comparative Genomics of a Bacterivorous Green Alga Reveals Evolutionary Causalities and Consequences of Phago-Mixotrophic Mode of Nutrition.</title>
        <authorList>
            <person name="Burns J.A."/>
            <person name="Paasch A."/>
            <person name="Narechania A."/>
            <person name="Kim E."/>
        </authorList>
    </citation>
    <scope>NUCLEOTIDE SEQUENCE [LARGE SCALE GENOMIC DNA]</scope>
    <source>
        <strain evidence="1 2">PLY_AMNH</strain>
    </source>
</reference>
<dbReference type="Proteomes" id="UP001190700">
    <property type="component" value="Unassembled WGS sequence"/>
</dbReference>
<dbReference type="AlphaFoldDB" id="A0AAE0BGE2"/>
<comment type="caution">
    <text evidence="1">The sequence shown here is derived from an EMBL/GenBank/DDBJ whole genome shotgun (WGS) entry which is preliminary data.</text>
</comment>
<gene>
    <name evidence="1" type="ORF">CYMTET_54596</name>
</gene>
<proteinExistence type="predicted"/>
<evidence type="ECO:0000313" key="2">
    <source>
        <dbReference type="Proteomes" id="UP001190700"/>
    </source>
</evidence>
<dbReference type="EMBL" id="LGRX02035349">
    <property type="protein sequence ID" value="KAK3235182.1"/>
    <property type="molecule type" value="Genomic_DNA"/>
</dbReference>
<sequence>MVEGDMELVWWGAGEGGGGDGEMEVAELEKVEGDREGAGVEMEVGNMVMEEAELEKVEGVMGKEAVEI</sequence>
<accession>A0AAE0BGE2</accession>
<keyword evidence="2" id="KW-1185">Reference proteome</keyword>
<name>A0AAE0BGE2_9CHLO</name>
<organism evidence="1 2">
    <name type="scientific">Cymbomonas tetramitiformis</name>
    <dbReference type="NCBI Taxonomy" id="36881"/>
    <lineage>
        <taxon>Eukaryota</taxon>
        <taxon>Viridiplantae</taxon>
        <taxon>Chlorophyta</taxon>
        <taxon>Pyramimonadophyceae</taxon>
        <taxon>Pyramimonadales</taxon>
        <taxon>Pyramimonadaceae</taxon>
        <taxon>Cymbomonas</taxon>
    </lineage>
</organism>